<dbReference type="PANTHER" id="PTHR48090:SF7">
    <property type="entry name" value="RFBJ PROTEIN"/>
    <property type="match status" value="1"/>
</dbReference>
<evidence type="ECO:0000256" key="3">
    <source>
        <dbReference type="ARBA" id="ARBA00022692"/>
    </source>
</evidence>
<accession>A0ABR8MET8</accession>
<feature type="transmembrane region" description="Helical" evidence="6">
    <location>
        <begin position="310"/>
        <end position="330"/>
    </location>
</feature>
<dbReference type="InterPro" id="IPR029044">
    <property type="entry name" value="Nucleotide-diphossugar_trans"/>
</dbReference>
<keyword evidence="4 6" id="KW-1133">Transmembrane helix</keyword>
<dbReference type="SUPFAM" id="SSF53448">
    <property type="entry name" value="Nucleotide-diphospho-sugar transferases"/>
    <property type="match status" value="1"/>
</dbReference>
<dbReference type="RefSeq" id="WP_191198821.1">
    <property type="nucleotide sequence ID" value="NZ_BAAAPA010000004.1"/>
</dbReference>
<sequence>MNYLSSYAVVVPSLHPVRKHFLPFLEELVRKSPGAVVVIDDGSGEEYRPIFAQAESLGCIVLTHPENKGKGRALKTGLRHCVDQLPHLSGVITADSDGQHAVDDIERVAAELDRLAGAGTPAVVLGSRTFDAADVPPRSRMGNTMTTSVIKALFGRRVSDTQTGLRGLPLGVAARAVDIKGEKFDYEMNQLIWLITIRHQVVEVPIRTIYHDTDNSISHFRPIRDSLWIYFLILRQFLVFIGVSAASAIIDLAAYYVLIDFVFGPGRTTAHVAVAVALARVLSSVVNFVLNRTVVFHDPSAAVPAARRYYLLAVVIMIASSAGTAVLSVLSGGHDMWAKIVCDVVLFCASYAAQQRWVFAKTPPAATAARPAVSMRRR</sequence>
<dbReference type="Proteomes" id="UP000649289">
    <property type="component" value="Unassembled WGS sequence"/>
</dbReference>
<comment type="subcellular location">
    <subcellularLocation>
        <location evidence="1">Membrane</location>
        <topology evidence="1">Multi-pass membrane protein</topology>
    </subcellularLocation>
</comment>
<dbReference type="Pfam" id="PF00535">
    <property type="entry name" value="Glycos_transf_2"/>
    <property type="match status" value="1"/>
</dbReference>
<dbReference type="Pfam" id="PF04138">
    <property type="entry name" value="GtrA_DPMS_TM"/>
    <property type="match status" value="1"/>
</dbReference>
<dbReference type="InterPro" id="IPR050256">
    <property type="entry name" value="Glycosyltransferase_2"/>
</dbReference>
<reference evidence="9 10" key="1">
    <citation type="submission" date="2020-09" db="EMBL/GenBank/DDBJ databases">
        <title>novel species in genus Nocardioides.</title>
        <authorList>
            <person name="Zhang G."/>
        </authorList>
    </citation>
    <scope>NUCLEOTIDE SEQUENCE [LARGE SCALE GENOMIC DNA]</scope>
    <source>
        <strain evidence="9 10">19197</strain>
    </source>
</reference>
<name>A0ABR8MET8_9ACTN</name>
<comment type="similarity">
    <text evidence="2">Belongs to the glycosyltransferase 2 family.</text>
</comment>
<evidence type="ECO:0000256" key="1">
    <source>
        <dbReference type="ARBA" id="ARBA00004141"/>
    </source>
</evidence>
<proteinExistence type="inferred from homology"/>
<dbReference type="EMBL" id="JACXYY010000003">
    <property type="protein sequence ID" value="MBD3914477.1"/>
    <property type="molecule type" value="Genomic_DNA"/>
</dbReference>
<feature type="domain" description="GtrA/DPMS transmembrane" evidence="8">
    <location>
        <begin position="240"/>
        <end position="359"/>
    </location>
</feature>
<dbReference type="InterPro" id="IPR001173">
    <property type="entry name" value="Glyco_trans_2-like"/>
</dbReference>
<evidence type="ECO:0000256" key="6">
    <source>
        <dbReference type="SAM" id="Phobius"/>
    </source>
</evidence>
<feature type="transmembrane region" description="Helical" evidence="6">
    <location>
        <begin position="270"/>
        <end position="290"/>
    </location>
</feature>
<comment type="caution">
    <text evidence="9">The sequence shown here is derived from an EMBL/GenBank/DDBJ whole genome shotgun (WGS) entry which is preliminary data.</text>
</comment>
<keyword evidence="5 6" id="KW-0472">Membrane</keyword>
<dbReference type="Gene3D" id="3.90.550.10">
    <property type="entry name" value="Spore Coat Polysaccharide Biosynthesis Protein SpsA, Chain A"/>
    <property type="match status" value="1"/>
</dbReference>
<dbReference type="PANTHER" id="PTHR48090">
    <property type="entry name" value="UNDECAPRENYL-PHOSPHATE 4-DEOXY-4-FORMAMIDO-L-ARABINOSE TRANSFERASE-RELATED"/>
    <property type="match status" value="1"/>
</dbReference>
<organism evidence="9 10">
    <name type="scientific">Nocardioides hwasunensis</name>
    <dbReference type="NCBI Taxonomy" id="397258"/>
    <lineage>
        <taxon>Bacteria</taxon>
        <taxon>Bacillati</taxon>
        <taxon>Actinomycetota</taxon>
        <taxon>Actinomycetes</taxon>
        <taxon>Propionibacteriales</taxon>
        <taxon>Nocardioidaceae</taxon>
        <taxon>Nocardioides</taxon>
    </lineage>
</organism>
<feature type="domain" description="Glycosyltransferase 2-like" evidence="7">
    <location>
        <begin position="35"/>
        <end position="115"/>
    </location>
</feature>
<evidence type="ECO:0000256" key="4">
    <source>
        <dbReference type="ARBA" id="ARBA00022989"/>
    </source>
</evidence>
<dbReference type="InterPro" id="IPR007267">
    <property type="entry name" value="GtrA_DPMS_TM"/>
</dbReference>
<evidence type="ECO:0000259" key="8">
    <source>
        <dbReference type="Pfam" id="PF04138"/>
    </source>
</evidence>
<evidence type="ECO:0000256" key="5">
    <source>
        <dbReference type="ARBA" id="ARBA00023136"/>
    </source>
</evidence>
<evidence type="ECO:0000313" key="10">
    <source>
        <dbReference type="Proteomes" id="UP000649289"/>
    </source>
</evidence>
<evidence type="ECO:0000256" key="2">
    <source>
        <dbReference type="ARBA" id="ARBA00006739"/>
    </source>
</evidence>
<evidence type="ECO:0000259" key="7">
    <source>
        <dbReference type="Pfam" id="PF00535"/>
    </source>
</evidence>
<feature type="transmembrane region" description="Helical" evidence="6">
    <location>
        <begin position="227"/>
        <end position="258"/>
    </location>
</feature>
<evidence type="ECO:0000313" key="9">
    <source>
        <dbReference type="EMBL" id="MBD3914477.1"/>
    </source>
</evidence>
<protein>
    <submittedName>
        <fullName evidence="9">Bifunctional glycosyltransferase family 2/GtrA family protein</fullName>
    </submittedName>
</protein>
<dbReference type="CDD" id="cd04179">
    <property type="entry name" value="DPM_DPG-synthase_like"/>
    <property type="match status" value="1"/>
</dbReference>
<gene>
    <name evidence="9" type="ORF">IEZ25_07605</name>
</gene>
<keyword evidence="10" id="KW-1185">Reference proteome</keyword>
<keyword evidence="3 6" id="KW-0812">Transmembrane</keyword>